<keyword evidence="2" id="KW-1185">Reference proteome</keyword>
<comment type="caution">
    <text evidence="1">The sequence shown here is derived from an EMBL/GenBank/DDBJ whole genome shotgun (WGS) entry which is preliminary data.</text>
</comment>
<sequence>MLSIEQIKNEFSLVESIFGNTINYHNIYTFPNQEIHCELWFSAQKKEITQNQVDRFNSFVEECVSYFSEIDHFINHNLKQSEYRKTSKIAQSKIEFEVIQVPQGKLKYDFVLICSKSYKSLFKTKYIVIRVEFMDGKIIRMKRSKDTMQDINL</sequence>
<evidence type="ECO:0000313" key="2">
    <source>
        <dbReference type="Proteomes" id="UP000307602"/>
    </source>
</evidence>
<organism evidence="1 2">
    <name type="scientific">Flavivirga rizhaonensis</name>
    <dbReference type="NCBI Taxonomy" id="2559571"/>
    <lineage>
        <taxon>Bacteria</taxon>
        <taxon>Pseudomonadati</taxon>
        <taxon>Bacteroidota</taxon>
        <taxon>Flavobacteriia</taxon>
        <taxon>Flavobacteriales</taxon>
        <taxon>Flavobacteriaceae</taxon>
        <taxon>Flavivirga</taxon>
    </lineage>
</organism>
<evidence type="ECO:0000313" key="1">
    <source>
        <dbReference type="EMBL" id="TGV03795.1"/>
    </source>
</evidence>
<name>A0A4S1E0G1_9FLAO</name>
<dbReference type="AlphaFoldDB" id="A0A4S1E0G1"/>
<dbReference type="OrthoDB" id="1449424at2"/>
<dbReference type="RefSeq" id="WP_135876100.1">
    <property type="nucleotide sequence ID" value="NZ_SRSO01000005.1"/>
</dbReference>
<reference evidence="1 2" key="1">
    <citation type="submission" date="2019-04" db="EMBL/GenBank/DDBJ databases">
        <authorList>
            <person name="Liu A."/>
        </authorList>
    </citation>
    <scope>NUCLEOTIDE SEQUENCE [LARGE SCALE GENOMIC DNA]</scope>
    <source>
        <strain evidence="1 2">RZ03</strain>
    </source>
</reference>
<protein>
    <submittedName>
        <fullName evidence="1">Uncharacterized protein</fullName>
    </submittedName>
</protein>
<dbReference type="EMBL" id="SRSO01000005">
    <property type="protein sequence ID" value="TGV03795.1"/>
    <property type="molecule type" value="Genomic_DNA"/>
</dbReference>
<dbReference type="Proteomes" id="UP000307602">
    <property type="component" value="Unassembled WGS sequence"/>
</dbReference>
<accession>A0A4S1E0G1</accession>
<proteinExistence type="predicted"/>
<gene>
    <name evidence="1" type="ORF">EM932_05115</name>
</gene>